<proteinExistence type="predicted"/>
<evidence type="ECO:0000313" key="1">
    <source>
        <dbReference type="EMBL" id="VWC63677.1"/>
    </source>
</evidence>
<dbReference type="EMBL" id="CABVQG010000008">
    <property type="protein sequence ID" value="VWC63677.1"/>
    <property type="molecule type" value="Genomic_DNA"/>
</dbReference>
<gene>
    <name evidence="1" type="ORF">BLA17378_02659</name>
</gene>
<keyword evidence="2" id="KW-1185">Reference proteome</keyword>
<evidence type="ECO:0000313" key="2">
    <source>
        <dbReference type="Proteomes" id="UP000494120"/>
    </source>
</evidence>
<reference evidence="1 2" key="1">
    <citation type="submission" date="2019-09" db="EMBL/GenBank/DDBJ databases">
        <authorList>
            <person name="Depoorter E."/>
        </authorList>
    </citation>
    <scope>NUCLEOTIDE SEQUENCE [LARGE SCALE GENOMIC DNA]</scope>
    <source>
        <strain evidence="1 2">R-17378</strain>
    </source>
</reference>
<comment type="caution">
    <text evidence="1">The sequence shown here is derived from an EMBL/GenBank/DDBJ whole genome shotgun (WGS) entry which is preliminary data.</text>
</comment>
<protein>
    <recommendedName>
        <fullName evidence="3">Zinc-ribbon domain-containing protein</fullName>
    </recommendedName>
</protein>
<dbReference type="Proteomes" id="UP000494120">
    <property type="component" value="Unassembled WGS sequence"/>
</dbReference>
<evidence type="ECO:0008006" key="3">
    <source>
        <dbReference type="Google" id="ProtNLM"/>
    </source>
</evidence>
<organism evidence="1 2">
    <name type="scientific">Burkholderia aenigmatica</name>
    <dbReference type="NCBI Taxonomy" id="2015348"/>
    <lineage>
        <taxon>Bacteria</taxon>
        <taxon>Pseudomonadati</taxon>
        <taxon>Pseudomonadota</taxon>
        <taxon>Betaproteobacteria</taxon>
        <taxon>Burkholderiales</taxon>
        <taxon>Burkholderiaceae</taxon>
        <taxon>Burkholderia</taxon>
        <taxon>Burkholderia cepacia complex</taxon>
    </lineage>
</organism>
<name>A0ABY6XV93_9BURK</name>
<sequence length="475" mass="54267">MRTWKSGKPSHTLKEMQALAEKQGGVCLATRYERGRDLLHWRCGKGHEWQAVGESIVAGRWCPRCAVERNSKAQRLGIEVCREMARVHGGRCLSDEYINSKTPLMWECREGHTWSSRPDNIRQGHWCISCANERKSRNNTNRSIEQMQTLAAKKGGSCRSSVYRNVYHALEWECVIGHRWISAPANIIAGRWCPKCALGKSERICRAVFENLFEASFPRARPKWLLGRRGASLELDGYCAPLKLAFEYQGAQHFVAVKKFKMNGRDVSVLQARDEAKRALCREHGVTLIEIPYTVPGVNIEDHIRAALRKAEIVSDRWIKRPRLNLLGMMIVADGRLDQCQAIARERGGYCLSDQYLGQSVSLRWRCSMDHEWWMTPKACKRGGWCVDCRKFVQAEKHRAETFEKVRLHVAKMGGQLISEKFESQNEPLHIICRDGHRWSASWASLRHGTGCVECRKFGSGAVDLRHMLAAHTRA</sequence>
<accession>A0ABY6XV93</accession>